<gene>
    <name evidence="8" type="ORF">D934_06065</name>
</gene>
<dbReference type="GO" id="GO:0004368">
    <property type="term" value="F:glycerol-3-phosphate dehydrogenase (quinone) activity"/>
    <property type="evidence" value="ECO:0007669"/>
    <property type="project" value="UniProtKB-EC"/>
</dbReference>
<evidence type="ECO:0000256" key="3">
    <source>
        <dbReference type="ARBA" id="ARBA00022630"/>
    </source>
</evidence>
<evidence type="ECO:0000313" key="8">
    <source>
        <dbReference type="EMBL" id="AIC09925.1"/>
    </source>
</evidence>
<evidence type="ECO:0000259" key="7">
    <source>
        <dbReference type="Pfam" id="PF16901"/>
    </source>
</evidence>
<dbReference type="AlphaFoldDB" id="A0A060H3R5"/>
<dbReference type="Gene3D" id="1.10.8.870">
    <property type="entry name" value="Alpha-glycerophosphate oxidase, cap domain"/>
    <property type="match status" value="1"/>
</dbReference>
<dbReference type="Gene3D" id="3.30.9.10">
    <property type="entry name" value="D-Amino Acid Oxidase, subunit A, domain 2"/>
    <property type="match status" value="1"/>
</dbReference>
<name>A0A060H3R5_XYLFS</name>
<evidence type="ECO:0000256" key="4">
    <source>
        <dbReference type="ARBA" id="ARBA00022827"/>
    </source>
</evidence>
<dbReference type="EMBL" id="CP006696">
    <property type="protein sequence ID" value="AIC09925.1"/>
    <property type="molecule type" value="Genomic_DNA"/>
</dbReference>
<sequence length="507" mass="57389">MTIHNFDLLVVGGGINGTGIARDAAGRHLSVCLCEQHDLASHTSSASTKLIHGGLRYLEYYEFALVSKALGEREILLRQAPHIVRPLHFILPHQPHLRPTWIIRAGLLLYDHLGFSRRTLPRSRRLNLAKHPTGQPLKQELHTGFMYCDAQVQDARLVVLNAMDAAQRGARILTRTRCVRTRRDGAHWLTELEDPQGRQQQIRTRAIVNAAGPWAVTFLDHIAQQPHQHTLRLVKGSHIVVPRLFEHEHAYIFQQPDRRIVFAIPYEQHFTLIGTTDVNYVADPANPHIDAAETMYLCNAVNAYFRQQITPEDVLWSYSGVRPLLNDGHNNASKVTRDYQLEILGNSAPLLNVFGGKLTTYRKLSEEAVNQLCVALDHPYRAWTANGPPLPGGEHHDIAALQNTLRQHRPWLPTATAQRLIHNYGTYAETLLGNATNLHTLGIHFGADLYQAEVDYLRTHEWACSAEDILWRRSKLGLHLDAHGTQRLEDYLRSCSRIPDHADTTTQ</sequence>
<evidence type="ECO:0000256" key="2">
    <source>
        <dbReference type="ARBA" id="ARBA00007330"/>
    </source>
</evidence>
<proteinExistence type="inferred from homology"/>
<evidence type="ECO:0000256" key="1">
    <source>
        <dbReference type="ARBA" id="ARBA00001974"/>
    </source>
</evidence>
<comment type="similarity">
    <text evidence="2">Belongs to the FAD-dependent glycerol-3-phosphate dehydrogenase family.</text>
</comment>
<reference evidence="8 9" key="1">
    <citation type="submission" date="2013-08" db="EMBL/GenBank/DDBJ databases">
        <authorList>
            <person name="Stouthamer R."/>
            <person name="Nunney L."/>
        </authorList>
    </citation>
    <scope>NUCLEOTIDE SEQUENCE [LARGE SCALE GENOMIC DNA]</scope>
    <source>
        <strain evidence="9">ann-1</strain>
    </source>
</reference>
<feature type="domain" description="Alpha-glycerophosphate oxidase C-terminal" evidence="7">
    <location>
        <begin position="389"/>
        <end position="484"/>
    </location>
</feature>
<keyword evidence="4" id="KW-0274">FAD</keyword>
<dbReference type="NCBIfam" id="NF009906">
    <property type="entry name" value="PRK13369.1"/>
    <property type="match status" value="1"/>
</dbReference>
<evidence type="ECO:0000259" key="6">
    <source>
        <dbReference type="Pfam" id="PF01266"/>
    </source>
</evidence>
<dbReference type="InterPro" id="IPR006076">
    <property type="entry name" value="FAD-dep_OxRdtase"/>
</dbReference>
<dbReference type="Proteomes" id="UP000027215">
    <property type="component" value="Chromosome"/>
</dbReference>
<dbReference type="PRINTS" id="PR01001">
    <property type="entry name" value="FADG3PDH"/>
</dbReference>
<dbReference type="InterPro" id="IPR038299">
    <property type="entry name" value="DAO_C_sf"/>
</dbReference>
<evidence type="ECO:0000313" key="9">
    <source>
        <dbReference type="Proteomes" id="UP000027215"/>
    </source>
</evidence>
<dbReference type="PATRIC" id="fig|155920.8.peg.1422"/>
<dbReference type="KEGG" id="xfs:D934_06065"/>
<dbReference type="Gene3D" id="3.50.50.60">
    <property type="entry name" value="FAD/NAD(P)-binding domain"/>
    <property type="match status" value="1"/>
</dbReference>
<protein>
    <submittedName>
        <fullName evidence="8">Glycerol-3-phosphate dehydrogenase</fullName>
        <ecNumber evidence="8">1.1.5.3</ecNumber>
    </submittedName>
</protein>
<comment type="cofactor">
    <cofactor evidence="1">
        <name>FAD</name>
        <dbReference type="ChEBI" id="CHEBI:57692"/>
    </cofactor>
</comment>
<dbReference type="NCBIfam" id="NF008899">
    <property type="entry name" value="PRK12266.1"/>
    <property type="match status" value="1"/>
</dbReference>
<keyword evidence="5 8" id="KW-0560">Oxidoreductase</keyword>
<dbReference type="EC" id="1.1.5.3" evidence="8"/>
<feature type="domain" description="FAD dependent oxidoreductase" evidence="6">
    <location>
        <begin position="7"/>
        <end position="354"/>
    </location>
</feature>
<dbReference type="InterPro" id="IPR036188">
    <property type="entry name" value="FAD/NAD-bd_sf"/>
</dbReference>
<dbReference type="RefSeq" id="WP_020852020.1">
    <property type="nucleotide sequence ID" value="NZ_CP006696.1"/>
</dbReference>
<dbReference type="InterPro" id="IPR000447">
    <property type="entry name" value="G3P_DH_FAD-dep"/>
</dbReference>
<dbReference type="Gene3D" id="6.10.250.1890">
    <property type="match status" value="1"/>
</dbReference>
<dbReference type="GO" id="GO:0046168">
    <property type="term" value="P:glycerol-3-phosphate catabolic process"/>
    <property type="evidence" value="ECO:0007669"/>
    <property type="project" value="TreeGrafter"/>
</dbReference>
<dbReference type="PANTHER" id="PTHR11985:SF15">
    <property type="entry name" value="GLYCEROL-3-PHOSPHATE DEHYDROGENASE, MITOCHONDRIAL"/>
    <property type="match status" value="1"/>
</dbReference>
<keyword evidence="3" id="KW-0285">Flavoprotein</keyword>
<dbReference type="Pfam" id="PF16901">
    <property type="entry name" value="DAO_C"/>
    <property type="match status" value="1"/>
</dbReference>
<dbReference type="SUPFAM" id="SSF51905">
    <property type="entry name" value="FAD/NAD(P)-binding domain"/>
    <property type="match status" value="1"/>
</dbReference>
<organism evidence="8 9">
    <name type="scientific">Xylella fastidiosa subsp. sandyi Ann-1</name>
    <dbReference type="NCBI Taxonomy" id="155920"/>
    <lineage>
        <taxon>Bacteria</taxon>
        <taxon>Pseudomonadati</taxon>
        <taxon>Pseudomonadota</taxon>
        <taxon>Gammaproteobacteria</taxon>
        <taxon>Lysobacterales</taxon>
        <taxon>Lysobacteraceae</taxon>
        <taxon>Xylella</taxon>
    </lineage>
</organism>
<dbReference type="Pfam" id="PF01266">
    <property type="entry name" value="DAO"/>
    <property type="match status" value="1"/>
</dbReference>
<dbReference type="SUPFAM" id="SSF54373">
    <property type="entry name" value="FAD-linked reductases, C-terminal domain"/>
    <property type="match status" value="1"/>
</dbReference>
<accession>A0A060H3R5</accession>
<dbReference type="HOGENOM" id="CLU_015740_5_0_6"/>
<dbReference type="PANTHER" id="PTHR11985">
    <property type="entry name" value="GLYCEROL-3-PHOSPHATE DEHYDROGENASE"/>
    <property type="match status" value="1"/>
</dbReference>
<evidence type="ECO:0000256" key="5">
    <source>
        <dbReference type="ARBA" id="ARBA00023002"/>
    </source>
</evidence>
<dbReference type="InterPro" id="IPR031656">
    <property type="entry name" value="DAO_C"/>
</dbReference>